<dbReference type="KEGG" id="kpul:GXN76_04760"/>
<dbReference type="AlphaFoldDB" id="A0A7D4BGU0"/>
<proteinExistence type="predicted"/>
<accession>A0A7D4BGU0</accession>
<organism evidence="1 2">
    <name type="scientific">Kroppenstedtia pulmonis</name>
    <dbReference type="NCBI Taxonomy" id="1380685"/>
    <lineage>
        <taxon>Bacteria</taxon>
        <taxon>Bacillati</taxon>
        <taxon>Bacillota</taxon>
        <taxon>Bacilli</taxon>
        <taxon>Bacillales</taxon>
        <taxon>Thermoactinomycetaceae</taxon>
        <taxon>Kroppenstedtia</taxon>
    </lineage>
</organism>
<dbReference type="Proteomes" id="UP000503088">
    <property type="component" value="Chromosome"/>
</dbReference>
<protein>
    <submittedName>
        <fullName evidence="1">Uncharacterized protein</fullName>
    </submittedName>
</protein>
<evidence type="ECO:0000313" key="2">
    <source>
        <dbReference type="Proteomes" id="UP000503088"/>
    </source>
</evidence>
<dbReference type="RefSeq" id="WP_173220988.1">
    <property type="nucleotide sequence ID" value="NZ_CP048104.1"/>
</dbReference>
<reference evidence="1 2" key="1">
    <citation type="submission" date="2020-01" db="EMBL/GenBank/DDBJ databases">
        <authorList>
            <person name="Gulvik C.A."/>
            <person name="Batra D.G."/>
        </authorList>
    </citation>
    <scope>NUCLEOTIDE SEQUENCE [LARGE SCALE GENOMIC DNA]</scope>
    <source>
        <strain evidence="1 2">W9323</strain>
    </source>
</reference>
<evidence type="ECO:0000313" key="1">
    <source>
        <dbReference type="EMBL" id="QKG83855.1"/>
    </source>
</evidence>
<dbReference type="EMBL" id="CP048104">
    <property type="protein sequence ID" value="QKG83855.1"/>
    <property type="molecule type" value="Genomic_DNA"/>
</dbReference>
<gene>
    <name evidence="1" type="ORF">GXN76_04760</name>
</gene>
<sequence length="91" mass="9149">MGATAAGSVSASTDLVVKEMTVQARGVESSNVEPEATPAAVGMAALTGAAGAIGAAVAKDVYDWGKEQLFGSSVSINTNANLKDFNVIFDK</sequence>
<keyword evidence="2" id="KW-1185">Reference proteome</keyword>
<name>A0A7D4BGU0_9BACL</name>